<dbReference type="Proteomes" id="UP000243459">
    <property type="component" value="Chromosome 10"/>
</dbReference>
<reference evidence="3" key="1">
    <citation type="journal article" date="2017" name="Nat. Commun.">
        <title>The asparagus genome sheds light on the origin and evolution of a young Y chromosome.</title>
        <authorList>
            <person name="Harkess A."/>
            <person name="Zhou J."/>
            <person name="Xu C."/>
            <person name="Bowers J.E."/>
            <person name="Van der Hulst R."/>
            <person name="Ayyampalayam S."/>
            <person name="Mercati F."/>
            <person name="Riccardi P."/>
            <person name="McKain M.R."/>
            <person name="Kakrana A."/>
            <person name="Tang H."/>
            <person name="Ray J."/>
            <person name="Groenendijk J."/>
            <person name="Arikit S."/>
            <person name="Mathioni S.M."/>
            <person name="Nakano M."/>
            <person name="Shan H."/>
            <person name="Telgmann-Rauber A."/>
            <person name="Kanno A."/>
            <person name="Yue Z."/>
            <person name="Chen H."/>
            <person name="Li W."/>
            <person name="Chen Y."/>
            <person name="Xu X."/>
            <person name="Zhang Y."/>
            <person name="Luo S."/>
            <person name="Chen H."/>
            <person name="Gao J."/>
            <person name="Mao Z."/>
            <person name="Pires J.C."/>
            <person name="Luo M."/>
            <person name="Kudrna D."/>
            <person name="Wing R.A."/>
            <person name="Meyers B.C."/>
            <person name="Yi K."/>
            <person name="Kong H."/>
            <person name="Lavrijsen P."/>
            <person name="Sunseri F."/>
            <person name="Falavigna A."/>
            <person name="Ye Y."/>
            <person name="Leebens-Mack J.H."/>
            <person name="Chen G."/>
        </authorList>
    </citation>
    <scope>NUCLEOTIDE SEQUENCE [LARGE SCALE GENOMIC DNA]</scope>
    <source>
        <strain evidence="3">cv. DH0086</strain>
    </source>
</reference>
<evidence type="ECO:0000256" key="1">
    <source>
        <dbReference type="SAM" id="MobiDB-lite"/>
    </source>
</evidence>
<dbReference type="AlphaFoldDB" id="A0A5P1E634"/>
<accession>A0A5P1E634</accession>
<evidence type="ECO:0000313" key="3">
    <source>
        <dbReference type="Proteomes" id="UP000243459"/>
    </source>
</evidence>
<feature type="compositionally biased region" description="Low complexity" evidence="1">
    <location>
        <begin position="8"/>
        <end position="18"/>
    </location>
</feature>
<evidence type="ECO:0000313" key="2">
    <source>
        <dbReference type="EMBL" id="ONK56947.1"/>
    </source>
</evidence>
<keyword evidence="3" id="KW-1185">Reference proteome</keyword>
<proteinExistence type="predicted"/>
<dbReference type="EMBL" id="CM007390">
    <property type="protein sequence ID" value="ONK56947.1"/>
    <property type="molecule type" value="Genomic_DNA"/>
</dbReference>
<feature type="region of interest" description="Disordered" evidence="1">
    <location>
        <begin position="1"/>
        <end position="126"/>
    </location>
</feature>
<protein>
    <submittedName>
        <fullName evidence="2">Uncharacterized protein</fullName>
    </submittedName>
</protein>
<gene>
    <name evidence="2" type="ORF">A4U43_C10F14980</name>
</gene>
<organism evidence="2 3">
    <name type="scientific">Asparagus officinalis</name>
    <name type="common">Garden asparagus</name>
    <dbReference type="NCBI Taxonomy" id="4686"/>
    <lineage>
        <taxon>Eukaryota</taxon>
        <taxon>Viridiplantae</taxon>
        <taxon>Streptophyta</taxon>
        <taxon>Embryophyta</taxon>
        <taxon>Tracheophyta</taxon>
        <taxon>Spermatophyta</taxon>
        <taxon>Magnoliopsida</taxon>
        <taxon>Liliopsida</taxon>
        <taxon>Asparagales</taxon>
        <taxon>Asparagaceae</taxon>
        <taxon>Asparagoideae</taxon>
        <taxon>Asparagus</taxon>
    </lineage>
</organism>
<dbReference type="Gramene" id="ONK56947">
    <property type="protein sequence ID" value="ONK56947"/>
    <property type="gene ID" value="A4U43_C10F14980"/>
</dbReference>
<name>A0A5P1E634_ASPOF</name>
<feature type="compositionally biased region" description="Gly residues" evidence="1">
    <location>
        <begin position="69"/>
        <end position="79"/>
    </location>
</feature>
<feature type="compositionally biased region" description="Polar residues" evidence="1">
    <location>
        <begin position="38"/>
        <end position="50"/>
    </location>
</feature>
<sequence>MFRPPPRASSAPSPARPSGQLGFVMWTDRRRAEGGEQAVTQRYGSLSTIGPGSDWSGLSGESQRRGDVKGIGGGGGGAAGSRQSGWKRRRGNGLGTEGLRTRGERGQGKTRRWQRGSSAKAVAGGG</sequence>